<dbReference type="AlphaFoldDB" id="A0A947GKM3"/>
<dbReference type="SUPFAM" id="SSF53335">
    <property type="entry name" value="S-adenosyl-L-methionine-dependent methyltransferases"/>
    <property type="match status" value="1"/>
</dbReference>
<dbReference type="GO" id="GO:0032259">
    <property type="term" value="P:methylation"/>
    <property type="evidence" value="ECO:0007669"/>
    <property type="project" value="UniProtKB-KW"/>
</dbReference>
<keyword evidence="5" id="KW-1185">Reference proteome</keyword>
<dbReference type="GO" id="GO:0008168">
    <property type="term" value="F:methyltransferase activity"/>
    <property type="evidence" value="ECO:0007669"/>
    <property type="project" value="UniProtKB-KW"/>
</dbReference>
<dbReference type="Gene3D" id="1.10.10.10">
    <property type="entry name" value="Winged helix-like DNA-binding domain superfamily/Winged helix DNA-binding domain"/>
    <property type="match status" value="1"/>
</dbReference>
<dbReference type="InterPro" id="IPR029063">
    <property type="entry name" value="SAM-dependent_MTases_sf"/>
</dbReference>
<dbReference type="RefSeq" id="WP_215607366.1">
    <property type="nucleotide sequence ID" value="NZ_JADOES010000003.1"/>
</dbReference>
<protein>
    <submittedName>
        <fullName evidence="4">Methyltransferase domain-containing protein</fullName>
    </submittedName>
</protein>
<organism evidence="4 5">
    <name type="scientific">Leptothoe spongobia TAU-MAC 1115</name>
    <dbReference type="NCBI Taxonomy" id="1967444"/>
    <lineage>
        <taxon>Bacteria</taxon>
        <taxon>Bacillati</taxon>
        <taxon>Cyanobacteriota</taxon>
        <taxon>Cyanophyceae</taxon>
        <taxon>Nodosilineales</taxon>
        <taxon>Cymatolegaceae</taxon>
        <taxon>Leptothoe</taxon>
        <taxon>Leptothoe spongobia</taxon>
    </lineage>
</organism>
<evidence type="ECO:0000256" key="2">
    <source>
        <dbReference type="ARBA" id="ARBA00022679"/>
    </source>
</evidence>
<sequence length="316" mass="35636">MASSALSAAYELGLIEALEKQQTVDIATFCQDKDLHQPSLVAIISALCCFDICHIENNQSTVKPGASFAEAYQYKGYFLWLIRGYGYLLQNLASITQNKNRHDDFINRDGRYIALSGRDYGQQFVDSYFEQLLSEVPYQFVADLGCGSGAKLINIVTNNPTVRGIGIDINPGAVTTARIAVDDFHLQDKVKIIEADISQLDRQSNFEEVDTVFSFFNGHDLWPYDKCSKFLTNLHTAFPNIKRFLLCDTYRSDTIPSANVPIFTLGFEFTHGIMGQYIPSLTEWLDLFAESGWQCVEHREIGIPFSTIFDLRPSQD</sequence>
<evidence type="ECO:0000256" key="1">
    <source>
        <dbReference type="ARBA" id="ARBA00022603"/>
    </source>
</evidence>
<dbReference type="InterPro" id="IPR041698">
    <property type="entry name" value="Methyltransf_25"/>
</dbReference>
<feature type="domain" description="Methyltransferase" evidence="3">
    <location>
        <begin position="141"/>
        <end position="235"/>
    </location>
</feature>
<evidence type="ECO:0000313" key="4">
    <source>
        <dbReference type="EMBL" id="MBT9314306.1"/>
    </source>
</evidence>
<evidence type="ECO:0000259" key="3">
    <source>
        <dbReference type="Pfam" id="PF13649"/>
    </source>
</evidence>
<dbReference type="Gene3D" id="3.40.50.150">
    <property type="entry name" value="Vaccinia Virus protein VP39"/>
    <property type="match status" value="1"/>
</dbReference>
<keyword evidence="1 4" id="KW-0489">Methyltransferase</keyword>
<keyword evidence="2" id="KW-0808">Transferase</keyword>
<dbReference type="PANTHER" id="PTHR43861">
    <property type="entry name" value="TRANS-ACONITATE 2-METHYLTRANSFERASE-RELATED"/>
    <property type="match status" value="1"/>
</dbReference>
<proteinExistence type="predicted"/>
<dbReference type="Proteomes" id="UP000717364">
    <property type="component" value="Unassembled WGS sequence"/>
</dbReference>
<reference evidence="4" key="2">
    <citation type="journal article" date="2021" name="Mar. Drugs">
        <title>Genome Reduction and Secondary Metabolism of the Marine Sponge-Associated Cyanobacterium Leptothoe.</title>
        <authorList>
            <person name="Konstantinou D."/>
            <person name="Popin R.V."/>
            <person name="Fewer D.P."/>
            <person name="Sivonen K."/>
            <person name="Gkelis S."/>
        </authorList>
    </citation>
    <scope>NUCLEOTIDE SEQUENCE</scope>
    <source>
        <strain evidence="4">TAU-MAC 1115</strain>
    </source>
</reference>
<gene>
    <name evidence="4" type="ORF">IXB50_02590</name>
</gene>
<dbReference type="InterPro" id="IPR036388">
    <property type="entry name" value="WH-like_DNA-bd_sf"/>
</dbReference>
<evidence type="ECO:0000313" key="5">
    <source>
        <dbReference type="Proteomes" id="UP000717364"/>
    </source>
</evidence>
<dbReference type="CDD" id="cd02440">
    <property type="entry name" value="AdoMet_MTases"/>
    <property type="match status" value="1"/>
</dbReference>
<reference evidence="4" key="1">
    <citation type="submission" date="2020-11" db="EMBL/GenBank/DDBJ databases">
        <authorList>
            <person name="Konstantinou D."/>
            <person name="Gkelis S."/>
            <person name="Popin R."/>
            <person name="Fewer D."/>
            <person name="Sivonen K."/>
        </authorList>
    </citation>
    <scope>NUCLEOTIDE SEQUENCE</scope>
    <source>
        <strain evidence="4">TAU-MAC 1115</strain>
    </source>
</reference>
<name>A0A947GKM3_9CYAN</name>
<dbReference type="EMBL" id="JADOES010000003">
    <property type="protein sequence ID" value="MBT9314306.1"/>
    <property type="molecule type" value="Genomic_DNA"/>
</dbReference>
<comment type="caution">
    <text evidence="4">The sequence shown here is derived from an EMBL/GenBank/DDBJ whole genome shotgun (WGS) entry which is preliminary data.</text>
</comment>
<dbReference type="PANTHER" id="PTHR43861:SF1">
    <property type="entry name" value="TRANS-ACONITATE 2-METHYLTRANSFERASE"/>
    <property type="match status" value="1"/>
</dbReference>
<dbReference type="Pfam" id="PF13649">
    <property type="entry name" value="Methyltransf_25"/>
    <property type="match status" value="1"/>
</dbReference>
<accession>A0A947GKM3</accession>